<organism evidence="7 8">
    <name type="scientific">Fasciola hepatica</name>
    <name type="common">Liver fluke</name>
    <dbReference type="NCBI Taxonomy" id="6192"/>
    <lineage>
        <taxon>Eukaryota</taxon>
        <taxon>Metazoa</taxon>
        <taxon>Spiralia</taxon>
        <taxon>Lophotrochozoa</taxon>
        <taxon>Platyhelminthes</taxon>
        <taxon>Trematoda</taxon>
        <taxon>Digenea</taxon>
        <taxon>Plagiorchiida</taxon>
        <taxon>Echinostomata</taxon>
        <taxon>Echinostomatoidea</taxon>
        <taxon>Fasciolidae</taxon>
        <taxon>Fasciola</taxon>
    </lineage>
</organism>
<evidence type="ECO:0000256" key="5">
    <source>
        <dbReference type="ARBA" id="ARBA00023136"/>
    </source>
</evidence>
<dbReference type="GO" id="GO:0016020">
    <property type="term" value="C:membrane"/>
    <property type="evidence" value="ECO:0007669"/>
    <property type="project" value="UniProtKB-SubCell"/>
</dbReference>
<feature type="transmembrane region" description="Helical" evidence="6">
    <location>
        <begin position="78"/>
        <end position="98"/>
    </location>
</feature>
<feature type="transmembrane region" description="Helical" evidence="6">
    <location>
        <begin position="447"/>
        <end position="468"/>
    </location>
</feature>
<dbReference type="InterPro" id="IPR011701">
    <property type="entry name" value="MFS"/>
</dbReference>
<feature type="transmembrane region" description="Helical" evidence="6">
    <location>
        <begin position="382"/>
        <end position="402"/>
    </location>
</feature>
<gene>
    <name evidence="7" type="ORF">D915_006401</name>
</gene>
<feature type="transmembrane region" description="Helical" evidence="6">
    <location>
        <begin position="140"/>
        <end position="163"/>
    </location>
</feature>
<name>A0A4E0RZY9_FASHE</name>
<evidence type="ECO:0000256" key="2">
    <source>
        <dbReference type="ARBA" id="ARBA00022448"/>
    </source>
</evidence>
<dbReference type="PANTHER" id="PTHR43385:SF1">
    <property type="entry name" value="RIBOFLAVIN TRANSPORTER RIBJ"/>
    <property type="match status" value="1"/>
</dbReference>
<feature type="transmembrane region" description="Helical" evidence="6">
    <location>
        <begin position="350"/>
        <end position="370"/>
    </location>
</feature>
<feature type="transmembrane region" description="Helical" evidence="6">
    <location>
        <begin position="183"/>
        <end position="209"/>
    </location>
</feature>
<proteinExistence type="predicted"/>
<feature type="transmembrane region" description="Helical" evidence="6">
    <location>
        <begin position="104"/>
        <end position="133"/>
    </location>
</feature>
<protein>
    <submittedName>
        <fullName evidence="7">Oxalate:formate antiporter</fullName>
    </submittedName>
</protein>
<dbReference type="InterPro" id="IPR036259">
    <property type="entry name" value="MFS_trans_sf"/>
</dbReference>
<dbReference type="Pfam" id="PF07690">
    <property type="entry name" value="MFS_1"/>
    <property type="match status" value="1"/>
</dbReference>
<evidence type="ECO:0000256" key="6">
    <source>
        <dbReference type="SAM" id="Phobius"/>
    </source>
</evidence>
<keyword evidence="2" id="KW-0813">Transport</keyword>
<dbReference type="AlphaFoldDB" id="A0A4E0RZY9"/>
<keyword evidence="4 6" id="KW-1133">Transmembrane helix</keyword>
<feature type="transmembrane region" description="Helical" evidence="6">
    <location>
        <begin position="323"/>
        <end position="343"/>
    </location>
</feature>
<dbReference type="InterPro" id="IPR052983">
    <property type="entry name" value="MFS_Riboflavin_Transporter"/>
</dbReference>
<sequence>MEKEKIFGILCVIGGFLIQLTFGYFYTVGNMAAYIIDYLNYHNMPTAKSSAVWLSSVAISMEAVAMPLGGLMERKTGFRIVVILSCLIQSGSIALTYFTIKMGFIALVFTYGVLQGFGFGLAYAVIIAVAAMWFPKRRGLVVGLIVGGFGAGSLIFTPIQTTYINPTNVEVNPETRTFTDPELLARIPTAFLVLSAITAGIQVIGILIMRRKETEDKAKDAKGDAEALEQLHHGEGDQKAESYIHALDNEKADVIRNGDQDNKKNQVSGRPDYNNEINVPPKVALKTADFYLLWLAVCFSVIPITILSSLFKMVGQSFISDDLFLAAVAMASSLCNAGGRVIWGCVCDRLSFKLPFCSMLVVWCALLFGFPHITSLTGVASKVVYCIWVCTLFLCLSGIFVLAPTATEVLYGPTHLAVNYGLVYNSFIFGSLLAAVLTKAMDKANGFYYQFGLCGSMCIIALLFILWIDDRKLPSGVRFLNYFSNLRKKYRNRCCRKNSLRTGETAVHT</sequence>
<dbReference type="PANTHER" id="PTHR43385">
    <property type="entry name" value="RIBOFLAVIN TRANSPORTER RIBJ"/>
    <property type="match status" value="1"/>
</dbReference>
<dbReference type="Gene3D" id="1.20.1250.20">
    <property type="entry name" value="MFS general substrate transporter like domains"/>
    <property type="match status" value="2"/>
</dbReference>
<dbReference type="SUPFAM" id="SSF103473">
    <property type="entry name" value="MFS general substrate transporter"/>
    <property type="match status" value="1"/>
</dbReference>
<feature type="transmembrane region" description="Helical" evidence="6">
    <location>
        <begin position="51"/>
        <end position="71"/>
    </location>
</feature>
<accession>A0A4E0RZY9</accession>
<dbReference type="GO" id="GO:0022857">
    <property type="term" value="F:transmembrane transporter activity"/>
    <property type="evidence" value="ECO:0007669"/>
    <property type="project" value="InterPro"/>
</dbReference>
<dbReference type="EMBL" id="JXXN02002367">
    <property type="protein sequence ID" value="THD23050.1"/>
    <property type="molecule type" value="Genomic_DNA"/>
</dbReference>
<keyword evidence="8" id="KW-1185">Reference proteome</keyword>
<reference evidence="7" key="1">
    <citation type="submission" date="2019-03" db="EMBL/GenBank/DDBJ databases">
        <title>Improved annotation for the trematode Fasciola hepatica.</title>
        <authorList>
            <person name="Choi Y.-J."/>
            <person name="Martin J."/>
            <person name="Mitreva M."/>
        </authorList>
    </citation>
    <scope>NUCLEOTIDE SEQUENCE [LARGE SCALE GENOMIC DNA]</scope>
</reference>
<evidence type="ECO:0000256" key="3">
    <source>
        <dbReference type="ARBA" id="ARBA00022692"/>
    </source>
</evidence>
<evidence type="ECO:0000256" key="4">
    <source>
        <dbReference type="ARBA" id="ARBA00022989"/>
    </source>
</evidence>
<feature type="transmembrane region" description="Helical" evidence="6">
    <location>
        <begin position="7"/>
        <end position="26"/>
    </location>
</feature>
<feature type="transmembrane region" description="Helical" evidence="6">
    <location>
        <begin position="422"/>
        <end position="441"/>
    </location>
</feature>
<keyword evidence="5 6" id="KW-0472">Membrane</keyword>
<evidence type="ECO:0000313" key="8">
    <source>
        <dbReference type="Proteomes" id="UP000230066"/>
    </source>
</evidence>
<comment type="subcellular location">
    <subcellularLocation>
        <location evidence="1">Membrane</location>
        <topology evidence="1">Multi-pass membrane protein</topology>
    </subcellularLocation>
</comment>
<dbReference type="Proteomes" id="UP000230066">
    <property type="component" value="Unassembled WGS sequence"/>
</dbReference>
<feature type="transmembrane region" description="Helical" evidence="6">
    <location>
        <begin position="290"/>
        <end position="311"/>
    </location>
</feature>
<keyword evidence="3 6" id="KW-0812">Transmembrane</keyword>
<evidence type="ECO:0000256" key="1">
    <source>
        <dbReference type="ARBA" id="ARBA00004141"/>
    </source>
</evidence>
<comment type="caution">
    <text evidence="7">The sequence shown here is derived from an EMBL/GenBank/DDBJ whole genome shotgun (WGS) entry which is preliminary data.</text>
</comment>
<evidence type="ECO:0000313" key="7">
    <source>
        <dbReference type="EMBL" id="THD23050.1"/>
    </source>
</evidence>